<reference evidence="3 4" key="1">
    <citation type="journal article" date="2017" name="Int. J. Parasitol.">
        <title>The genome of the protozoan parasite Cystoisospora suis and a reverse vaccinology approach to identify vaccine candidates.</title>
        <authorList>
            <person name="Palmieri N."/>
            <person name="Shrestha A."/>
            <person name="Ruttkowski B."/>
            <person name="Beck T."/>
            <person name="Vogl C."/>
            <person name="Tomley F."/>
            <person name="Blake D.P."/>
            <person name="Joachim A."/>
        </authorList>
    </citation>
    <scope>NUCLEOTIDE SEQUENCE [LARGE SCALE GENOMIC DNA]</scope>
    <source>
        <strain evidence="3 4">Wien I</strain>
    </source>
</reference>
<dbReference type="EMBL" id="MIGC01004312">
    <property type="protein sequence ID" value="PHJ18211.1"/>
    <property type="molecule type" value="Genomic_DNA"/>
</dbReference>
<feature type="compositionally biased region" description="Basic and acidic residues" evidence="1">
    <location>
        <begin position="387"/>
        <end position="399"/>
    </location>
</feature>
<keyword evidence="2" id="KW-0812">Transmembrane</keyword>
<feature type="region of interest" description="Disordered" evidence="1">
    <location>
        <begin position="270"/>
        <end position="290"/>
    </location>
</feature>
<protein>
    <recommendedName>
        <fullName evidence="5">Transmembrane protein</fullName>
    </recommendedName>
</protein>
<evidence type="ECO:0008006" key="5">
    <source>
        <dbReference type="Google" id="ProtNLM"/>
    </source>
</evidence>
<feature type="transmembrane region" description="Helical" evidence="2">
    <location>
        <begin position="236"/>
        <end position="257"/>
    </location>
</feature>
<keyword evidence="2" id="KW-0472">Membrane</keyword>
<dbReference type="RefSeq" id="XP_067919920.1">
    <property type="nucleotide sequence ID" value="XM_068068103.1"/>
</dbReference>
<dbReference type="Proteomes" id="UP000221165">
    <property type="component" value="Unassembled WGS sequence"/>
</dbReference>
<feature type="compositionally biased region" description="Basic and acidic residues" evidence="1">
    <location>
        <begin position="340"/>
        <end position="360"/>
    </location>
</feature>
<name>A0A2C6JRP9_9APIC</name>
<sequence>MVPTTIVRFKCSSVLQGCSCWLLLSSLESFYHSTPFDEAAVPGRRGRTAGPTGGNEAYFWTSTGLPSFLLSSAASQIPSVLQEQRLPTAYDDSRSPDAPSMAGGDEHGHREEGDESSLLEDSVAAASDSDAWGRQVGDSVASETTESYLGEEGEGFLLSASPLSKSHSPERRSRNHKRESKMRISKILMSVLTATTLLAALLVYRKSKQPREDPSGRKSSFSTWIVESGMSEKRRVGAIVLAGVIVIVAALLTIGFAGTEGPDVRAEGQITSSEAEGAPAPSDSSVSSTRQLVEIEKRVREVVSDAPMRAVAVAFAVLTLPFLVMRPSQVRDQTEDVGEADLKQRNGEAESADEGKRQEVFEEADGGETIAKGQEGATSGADAGVVEGEKEKETEAKGEEVDEGGVAEERRERPQMEAGRESYEAKTIEGEAKTQADQADMLKNPDVLSKTQGEEDPRTDKALGQEAQKALSSFVPDEVPSVFDYGPVFQAITNDIAAQAKSEKRM</sequence>
<proteinExistence type="predicted"/>
<feature type="compositionally biased region" description="Low complexity" evidence="1">
    <location>
        <begin position="119"/>
        <end position="130"/>
    </location>
</feature>
<feature type="region of interest" description="Disordered" evidence="1">
    <location>
        <begin position="159"/>
        <end position="180"/>
    </location>
</feature>
<gene>
    <name evidence="3" type="ORF">CSUI_007962</name>
</gene>
<dbReference type="VEuPathDB" id="ToxoDB:CSUI_007962"/>
<feature type="region of interest" description="Disordered" evidence="1">
    <location>
        <begin position="88"/>
        <end position="145"/>
    </location>
</feature>
<accession>A0A2C6JRP9</accession>
<keyword evidence="2" id="KW-1133">Transmembrane helix</keyword>
<feature type="compositionally biased region" description="Basic and acidic residues" evidence="1">
    <location>
        <begin position="407"/>
        <end position="434"/>
    </location>
</feature>
<evidence type="ECO:0000256" key="2">
    <source>
        <dbReference type="SAM" id="Phobius"/>
    </source>
</evidence>
<keyword evidence="4" id="KW-1185">Reference proteome</keyword>
<dbReference type="AlphaFoldDB" id="A0A2C6JRP9"/>
<feature type="compositionally biased region" description="Basic and acidic residues" evidence="1">
    <location>
        <begin position="452"/>
        <end position="463"/>
    </location>
</feature>
<feature type="transmembrane region" description="Helical" evidence="2">
    <location>
        <begin position="187"/>
        <end position="204"/>
    </location>
</feature>
<feature type="region of interest" description="Disordered" evidence="1">
    <location>
        <begin position="330"/>
        <end position="469"/>
    </location>
</feature>
<evidence type="ECO:0000313" key="3">
    <source>
        <dbReference type="EMBL" id="PHJ18211.1"/>
    </source>
</evidence>
<evidence type="ECO:0000256" key="1">
    <source>
        <dbReference type="SAM" id="MobiDB-lite"/>
    </source>
</evidence>
<evidence type="ECO:0000313" key="4">
    <source>
        <dbReference type="Proteomes" id="UP000221165"/>
    </source>
</evidence>
<dbReference type="GeneID" id="94431314"/>
<organism evidence="3 4">
    <name type="scientific">Cystoisospora suis</name>
    <dbReference type="NCBI Taxonomy" id="483139"/>
    <lineage>
        <taxon>Eukaryota</taxon>
        <taxon>Sar</taxon>
        <taxon>Alveolata</taxon>
        <taxon>Apicomplexa</taxon>
        <taxon>Conoidasida</taxon>
        <taxon>Coccidia</taxon>
        <taxon>Eucoccidiorida</taxon>
        <taxon>Eimeriorina</taxon>
        <taxon>Sarcocystidae</taxon>
        <taxon>Cystoisospora</taxon>
    </lineage>
</organism>
<comment type="caution">
    <text evidence="3">The sequence shown here is derived from an EMBL/GenBank/DDBJ whole genome shotgun (WGS) entry which is preliminary data.</text>
</comment>